<gene>
    <name evidence="2" type="ORF">EMUR_01170</name>
</gene>
<dbReference type="HOGENOM" id="CLU_841287_0_0_5"/>
<evidence type="ECO:0000313" key="2">
    <source>
        <dbReference type="EMBL" id="AHC39057.1"/>
    </source>
</evidence>
<evidence type="ECO:0000313" key="3">
    <source>
        <dbReference type="Proteomes" id="UP000018689"/>
    </source>
</evidence>
<keyword evidence="3" id="KW-1185">Reference proteome</keyword>
<accession>V9R5M9</accession>
<evidence type="ECO:0000256" key="1">
    <source>
        <dbReference type="SAM" id="Phobius"/>
    </source>
</evidence>
<dbReference type="RefSeq" id="WP_024071863.1">
    <property type="nucleotide sequence ID" value="NC_023063.1"/>
</dbReference>
<organism evidence="2 3">
    <name type="scientific">Ehrlichia muris AS145</name>
    <dbReference type="NCBI Taxonomy" id="1423892"/>
    <lineage>
        <taxon>Bacteria</taxon>
        <taxon>Pseudomonadati</taxon>
        <taxon>Pseudomonadota</taxon>
        <taxon>Alphaproteobacteria</taxon>
        <taxon>Rickettsiales</taxon>
        <taxon>Anaplasmataceae</taxon>
        <taxon>Ehrlichia</taxon>
    </lineage>
</organism>
<sequence>MYKVLTIISIIALTILIITFLLFHNIRKETHEVFFDKQLPNISRDFIQTIFDTSNNKQLNTTRLSTKILSDKLAIAMPNLNDNLFKQLPKILAFYQSQNISNKYINKHFQYILQSLGRQTTYNNLKSQHSRIALAATLDYIFQASSKSTINSDIIHEIVNHFHQEIYEQVGAKILDYIFNTGQTLTHIIKAMAHMIEFTIYDYNLIAITIITSMSLSTTIEPNKVHYFNTAFYFYMSPAKNQEKNDKSILYSNIIFILFLPNSMKHYITKEKCNIRNTCSSFIRKDPDCAILHYHDQDEINPDISILEYCLSDIKASSLFKNRIENNIQTL</sequence>
<dbReference type="PATRIC" id="fig|1423892.3.peg.236"/>
<protein>
    <submittedName>
        <fullName evidence="2">Uncharacterized protein</fullName>
    </submittedName>
</protein>
<dbReference type="EMBL" id="CP006917">
    <property type="protein sequence ID" value="AHC39057.1"/>
    <property type="molecule type" value="Genomic_DNA"/>
</dbReference>
<feature type="transmembrane region" description="Helical" evidence="1">
    <location>
        <begin position="200"/>
        <end position="220"/>
    </location>
</feature>
<keyword evidence="1" id="KW-0472">Membrane</keyword>
<name>V9R5M9_9RICK</name>
<keyword evidence="1" id="KW-1133">Transmembrane helix</keyword>
<dbReference type="KEGG" id="emr:EMUR_01170"/>
<feature type="transmembrane region" description="Helical" evidence="1">
    <location>
        <begin position="6"/>
        <end position="23"/>
    </location>
</feature>
<dbReference type="Proteomes" id="UP000018689">
    <property type="component" value="Chromosome"/>
</dbReference>
<keyword evidence="1" id="KW-0812">Transmembrane</keyword>
<feature type="transmembrane region" description="Helical" evidence="1">
    <location>
        <begin position="249"/>
        <end position="268"/>
    </location>
</feature>
<dbReference type="OrthoDB" id="7163287at2"/>
<reference evidence="2 3" key="1">
    <citation type="journal article" date="2014" name="Genome Announc.">
        <title>Complete Genome Sequence of Ehrlichia muris Strain AS145T, a Model Monocytotropic Ehrlichia Strain.</title>
        <authorList>
            <person name="Thirumalapura N.R."/>
            <person name="Qin X."/>
            <person name="Kuriakose J.A."/>
            <person name="Walker D.H."/>
        </authorList>
    </citation>
    <scope>NUCLEOTIDE SEQUENCE [LARGE SCALE GENOMIC DNA]</scope>
    <source>
        <strain evidence="3">AS154</strain>
    </source>
</reference>
<proteinExistence type="predicted"/>
<dbReference type="AlphaFoldDB" id="V9R5M9"/>